<dbReference type="Pfam" id="PF00146">
    <property type="entry name" value="NADHdh"/>
    <property type="match status" value="1"/>
</dbReference>
<dbReference type="InterPro" id="IPR001694">
    <property type="entry name" value="NADH_UbQ_OxRdtase_su1/FPO"/>
</dbReference>
<feature type="non-terminal residue" evidence="7">
    <location>
        <position position="1"/>
    </location>
</feature>
<dbReference type="GO" id="GO:0009060">
    <property type="term" value="P:aerobic respiration"/>
    <property type="evidence" value="ECO:0007669"/>
    <property type="project" value="TreeGrafter"/>
</dbReference>
<gene>
    <name evidence="7" type="ORF">CUN49_17125</name>
</gene>
<keyword evidence="2 5" id="KW-0812">Transmembrane</keyword>
<sequence length="135" mass="14800">MKFAMFYAAEFIHAFVICILTAVLFLGGWRGLGEPGYELFGFLMLMAKSVAVYALVMLIRNTLPRIRIDHMMAFNWKFLVPLSLVNLLVVMFLARPFVPDYAAAEALVAQGGLAGLLGAIFGAGFIAELPRAVVL</sequence>
<name>A0A2M8P901_9CHLR</name>
<feature type="transmembrane region" description="Helical" evidence="6">
    <location>
        <begin position="71"/>
        <end position="94"/>
    </location>
</feature>
<keyword evidence="5" id="KW-0520">NAD</keyword>
<keyword evidence="4 6" id="KW-0472">Membrane</keyword>
<evidence type="ECO:0000256" key="2">
    <source>
        <dbReference type="ARBA" id="ARBA00022692"/>
    </source>
</evidence>
<evidence type="ECO:0000256" key="5">
    <source>
        <dbReference type="RuleBase" id="RU000471"/>
    </source>
</evidence>
<keyword evidence="3 6" id="KW-1133">Transmembrane helix</keyword>
<evidence type="ECO:0000313" key="7">
    <source>
        <dbReference type="EMBL" id="PJF34028.1"/>
    </source>
</evidence>
<reference evidence="7 8" key="1">
    <citation type="submission" date="2017-11" db="EMBL/GenBank/DDBJ databases">
        <title>Evolution of Phototrophy in the Chloroflexi Phylum Driven by Horizontal Gene Transfer.</title>
        <authorList>
            <person name="Ward L.M."/>
            <person name="Hemp J."/>
            <person name="Shih P.M."/>
            <person name="Mcglynn S.E."/>
            <person name="Fischer W."/>
        </authorList>
    </citation>
    <scope>NUCLEOTIDE SEQUENCE [LARGE SCALE GENOMIC DNA]</scope>
    <source>
        <strain evidence="7">JP3_13</strain>
    </source>
</reference>
<feature type="transmembrane region" description="Helical" evidence="6">
    <location>
        <begin position="7"/>
        <end position="27"/>
    </location>
</feature>
<evidence type="ECO:0008006" key="9">
    <source>
        <dbReference type="Google" id="ProtNLM"/>
    </source>
</evidence>
<dbReference type="GO" id="GO:0005886">
    <property type="term" value="C:plasma membrane"/>
    <property type="evidence" value="ECO:0007669"/>
    <property type="project" value="UniProtKB-SubCell"/>
</dbReference>
<feature type="transmembrane region" description="Helical" evidence="6">
    <location>
        <begin position="106"/>
        <end position="127"/>
    </location>
</feature>
<dbReference type="Proteomes" id="UP000229681">
    <property type="component" value="Unassembled WGS sequence"/>
</dbReference>
<dbReference type="EMBL" id="PGTM01000639">
    <property type="protein sequence ID" value="PJF34028.1"/>
    <property type="molecule type" value="Genomic_DNA"/>
</dbReference>
<feature type="transmembrane region" description="Helical" evidence="6">
    <location>
        <begin position="39"/>
        <end position="59"/>
    </location>
</feature>
<dbReference type="GO" id="GO:0003954">
    <property type="term" value="F:NADH dehydrogenase activity"/>
    <property type="evidence" value="ECO:0007669"/>
    <property type="project" value="TreeGrafter"/>
</dbReference>
<dbReference type="PANTHER" id="PTHR11432">
    <property type="entry name" value="NADH DEHYDROGENASE SUBUNIT 1"/>
    <property type="match status" value="1"/>
</dbReference>
<evidence type="ECO:0000256" key="6">
    <source>
        <dbReference type="SAM" id="Phobius"/>
    </source>
</evidence>
<evidence type="ECO:0000313" key="8">
    <source>
        <dbReference type="Proteomes" id="UP000229681"/>
    </source>
</evidence>
<comment type="similarity">
    <text evidence="5">Belongs to the complex I subunit 1 family.</text>
</comment>
<evidence type="ECO:0000256" key="4">
    <source>
        <dbReference type="ARBA" id="ARBA00023136"/>
    </source>
</evidence>
<organism evidence="7 8">
    <name type="scientific">Candidatus Thermofonsia Clade 1 bacterium</name>
    <dbReference type="NCBI Taxonomy" id="2364210"/>
    <lineage>
        <taxon>Bacteria</taxon>
        <taxon>Bacillati</taxon>
        <taxon>Chloroflexota</taxon>
        <taxon>Candidatus Thermofontia</taxon>
        <taxon>Candidatus Thermofonsia Clade 1</taxon>
    </lineage>
</organism>
<comment type="subcellular location">
    <subcellularLocation>
        <location evidence="5">Cell membrane</location>
        <topology evidence="5">Multi-pass membrane protein</topology>
    </subcellularLocation>
    <subcellularLocation>
        <location evidence="1">Membrane</location>
        <topology evidence="1">Multi-pass membrane protein</topology>
    </subcellularLocation>
</comment>
<feature type="non-terminal residue" evidence="7">
    <location>
        <position position="135"/>
    </location>
</feature>
<evidence type="ECO:0000256" key="1">
    <source>
        <dbReference type="ARBA" id="ARBA00004141"/>
    </source>
</evidence>
<proteinExistence type="inferred from homology"/>
<dbReference type="PANTHER" id="PTHR11432:SF3">
    <property type="entry name" value="NADH-UBIQUINONE OXIDOREDUCTASE CHAIN 1"/>
    <property type="match status" value="1"/>
</dbReference>
<evidence type="ECO:0000256" key="3">
    <source>
        <dbReference type="ARBA" id="ARBA00022989"/>
    </source>
</evidence>
<dbReference type="AlphaFoldDB" id="A0A2M8P901"/>
<accession>A0A2M8P901</accession>
<protein>
    <recommendedName>
        <fullName evidence="9">NADH-quinone oxidoreductase subunit H</fullName>
    </recommendedName>
</protein>
<comment type="caution">
    <text evidence="7">The sequence shown here is derived from an EMBL/GenBank/DDBJ whole genome shotgun (WGS) entry which is preliminary data.</text>
</comment>